<dbReference type="GO" id="GO:0005524">
    <property type="term" value="F:ATP binding"/>
    <property type="evidence" value="ECO:0007669"/>
    <property type="project" value="InterPro"/>
</dbReference>
<accession>A0A0S3EXX9</accession>
<dbReference type="InterPro" id="IPR006083">
    <property type="entry name" value="PRK/URK"/>
</dbReference>
<dbReference type="RefSeq" id="WP_062063767.1">
    <property type="nucleotide sequence ID" value="NZ_CP013264.1"/>
</dbReference>
<dbReference type="KEGG" id="sbd:ATN00_08005"/>
<dbReference type="Gene3D" id="3.40.50.300">
    <property type="entry name" value="P-loop containing nucleotide triphosphate hydrolases"/>
    <property type="match status" value="1"/>
</dbReference>
<proteinExistence type="predicted"/>
<dbReference type="Proteomes" id="UP000056968">
    <property type="component" value="Chromosome"/>
</dbReference>
<dbReference type="EMBL" id="CP013264">
    <property type="protein sequence ID" value="ALR20258.1"/>
    <property type="molecule type" value="Genomic_DNA"/>
</dbReference>
<evidence type="ECO:0000313" key="3">
    <source>
        <dbReference type="Proteomes" id="UP000056968"/>
    </source>
</evidence>
<feature type="domain" description="Phosphoribulokinase/uridine kinase" evidence="1">
    <location>
        <begin position="29"/>
        <end position="143"/>
    </location>
</feature>
<name>A0A0S3EXX9_9SPHN</name>
<dbReference type="OrthoDB" id="455474at2"/>
<keyword evidence="2" id="KW-0808">Transferase</keyword>
<sequence>MTQGDGPALDAVAGMLARDMAQAPDRLFVLGICGAQGSGKSTLAGALKARMEKAGVASAILSIDDLYLRRAKREELAQTVHPLLRTRGVPGTHDVALGLEVIAGLERGEAVALPRFDKATDDRTDEADWERAAAGTRLLVLEGWCVGARPEADAALAKPVNALERVEDAGGVWRRFANDALAGTYQPLFARLDRLVLLAAPGFGVVRRWRAQQEEELRARAGSGIASVMDDAGIARFIQHYERLTRHILTEMPDRADLTIALGTDRDVRGIHSRR</sequence>
<reference evidence="2 3" key="1">
    <citation type="submission" date="2015-11" db="EMBL/GenBank/DDBJ databases">
        <title>A Two-component Flavoprotein Monooxygenase System MeaXY Responsible for para-Hydroxylation of 2-Methyl-6-ethylaniline and 2,6-Diethylaniline in Sphingobium baderi DE-13.</title>
        <authorList>
            <person name="Cheng M."/>
            <person name="Meng Q."/>
            <person name="Yang Y."/>
            <person name="Chu C."/>
            <person name="Yan X."/>
            <person name="He J."/>
            <person name="Li S."/>
        </authorList>
    </citation>
    <scope>NUCLEOTIDE SEQUENCE [LARGE SCALE GENOMIC DNA]</scope>
    <source>
        <strain evidence="2 3">DE-13</strain>
    </source>
</reference>
<keyword evidence="3" id="KW-1185">Reference proteome</keyword>
<evidence type="ECO:0000259" key="1">
    <source>
        <dbReference type="Pfam" id="PF00485"/>
    </source>
</evidence>
<keyword evidence="2" id="KW-0418">Kinase</keyword>
<dbReference type="STRING" id="1332080.ATN00_08005"/>
<evidence type="ECO:0000313" key="2">
    <source>
        <dbReference type="EMBL" id="ALR20258.1"/>
    </source>
</evidence>
<dbReference type="Pfam" id="PF00485">
    <property type="entry name" value="PRK"/>
    <property type="match status" value="1"/>
</dbReference>
<gene>
    <name evidence="2" type="ORF">ATN00_08005</name>
</gene>
<dbReference type="GO" id="GO:0016301">
    <property type="term" value="F:kinase activity"/>
    <property type="evidence" value="ECO:0007669"/>
    <property type="project" value="UniProtKB-KW"/>
</dbReference>
<organism evidence="2 3">
    <name type="scientific">Sphingobium baderi</name>
    <dbReference type="NCBI Taxonomy" id="1332080"/>
    <lineage>
        <taxon>Bacteria</taxon>
        <taxon>Pseudomonadati</taxon>
        <taxon>Pseudomonadota</taxon>
        <taxon>Alphaproteobacteria</taxon>
        <taxon>Sphingomonadales</taxon>
        <taxon>Sphingomonadaceae</taxon>
        <taxon>Sphingobium</taxon>
    </lineage>
</organism>
<dbReference type="InterPro" id="IPR027417">
    <property type="entry name" value="P-loop_NTPase"/>
</dbReference>
<protein>
    <submittedName>
        <fullName evidence="2">Kinase</fullName>
    </submittedName>
</protein>
<dbReference type="AlphaFoldDB" id="A0A0S3EXX9"/>
<dbReference type="SUPFAM" id="SSF52540">
    <property type="entry name" value="P-loop containing nucleoside triphosphate hydrolases"/>
    <property type="match status" value="1"/>
</dbReference>